<name>A0A0M3ALQ3_9SPHN</name>
<dbReference type="STRING" id="56193.YP76_19700"/>
<protein>
    <recommendedName>
        <fullName evidence="1">DUF2147 domain-containing protein</fullName>
    </recommendedName>
</protein>
<dbReference type="PANTHER" id="PTHR36919">
    <property type="entry name" value="BLR1215 PROTEIN"/>
    <property type="match status" value="1"/>
</dbReference>
<dbReference type="Proteomes" id="UP000033874">
    <property type="component" value="Unassembled WGS sequence"/>
</dbReference>
<organism evidence="2 3">
    <name type="scientific">Sphingobium chungbukense</name>
    <dbReference type="NCBI Taxonomy" id="56193"/>
    <lineage>
        <taxon>Bacteria</taxon>
        <taxon>Pseudomonadati</taxon>
        <taxon>Pseudomonadota</taxon>
        <taxon>Alphaproteobacteria</taxon>
        <taxon>Sphingomonadales</taxon>
        <taxon>Sphingomonadaceae</taxon>
        <taxon>Sphingobium</taxon>
    </lineage>
</organism>
<evidence type="ECO:0000259" key="1">
    <source>
        <dbReference type="Pfam" id="PF09917"/>
    </source>
</evidence>
<keyword evidence="3" id="KW-1185">Reference proteome</keyword>
<dbReference type="EMBL" id="LBIC01000009">
    <property type="protein sequence ID" value="KKW90765.1"/>
    <property type="molecule type" value="Genomic_DNA"/>
</dbReference>
<gene>
    <name evidence="2" type="ORF">YP76_19700</name>
</gene>
<evidence type="ECO:0000313" key="2">
    <source>
        <dbReference type="EMBL" id="KKW90765.1"/>
    </source>
</evidence>
<dbReference type="Pfam" id="PF09917">
    <property type="entry name" value="DUF2147"/>
    <property type="match status" value="1"/>
</dbReference>
<accession>A0A0M3ALQ3</accession>
<dbReference type="Gene3D" id="2.40.128.520">
    <property type="match status" value="1"/>
</dbReference>
<evidence type="ECO:0000313" key="3">
    <source>
        <dbReference type="Proteomes" id="UP000033874"/>
    </source>
</evidence>
<reference evidence="2 3" key="1">
    <citation type="submission" date="2015-04" db="EMBL/GenBank/DDBJ databases">
        <title>Genome sequence of aromatic hydrocarbons-degrading Sphingobium chungbukense DJ77.</title>
        <authorList>
            <person name="Kim Y.-C."/>
            <person name="Chae J.-C."/>
        </authorList>
    </citation>
    <scope>NUCLEOTIDE SEQUENCE [LARGE SCALE GENOMIC DNA]</scope>
    <source>
        <strain evidence="2 3">DJ77</strain>
    </source>
</reference>
<proteinExistence type="predicted"/>
<dbReference type="AlphaFoldDB" id="A0A0M3ALQ3"/>
<sequence>MGYFSAFLFLVAGTPMPGVEGFWLTDDRKGVVQIAPCGEHICGRIVRVLDKGPGVPATDINNPDPHLRGQPIVGLLTLSGFNRDGAVWKGGRAYDPQSGRSYRATLGLNPDGSLKVTGCVLFICQSRRWTRAR</sequence>
<dbReference type="PATRIC" id="fig|56193.3.peg.4143"/>
<comment type="caution">
    <text evidence="2">The sequence shown here is derived from an EMBL/GenBank/DDBJ whole genome shotgun (WGS) entry which is preliminary data.</text>
</comment>
<feature type="domain" description="DUF2147" evidence="1">
    <location>
        <begin position="21"/>
        <end position="131"/>
    </location>
</feature>
<dbReference type="PANTHER" id="PTHR36919:SF2">
    <property type="entry name" value="BLL6627 PROTEIN"/>
    <property type="match status" value="1"/>
</dbReference>
<dbReference type="RefSeq" id="WP_046765264.1">
    <property type="nucleotide sequence ID" value="NZ_LBIC01000009.1"/>
</dbReference>
<dbReference type="InterPro" id="IPR019223">
    <property type="entry name" value="DUF2147"/>
</dbReference>